<dbReference type="GO" id="GO:0005634">
    <property type="term" value="C:nucleus"/>
    <property type="evidence" value="ECO:0007669"/>
    <property type="project" value="TreeGrafter"/>
</dbReference>
<feature type="compositionally biased region" description="Low complexity" evidence="5">
    <location>
        <begin position="1331"/>
        <end position="1353"/>
    </location>
</feature>
<feature type="compositionally biased region" description="Low complexity" evidence="5">
    <location>
        <begin position="814"/>
        <end position="861"/>
    </location>
</feature>
<feature type="compositionally biased region" description="Polar residues" evidence="5">
    <location>
        <begin position="658"/>
        <end position="671"/>
    </location>
</feature>
<dbReference type="InterPro" id="IPR002110">
    <property type="entry name" value="Ankyrin_rpt"/>
</dbReference>
<feature type="compositionally biased region" description="Basic and acidic residues" evidence="5">
    <location>
        <begin position="541"/>
        <end position="576"/>
    </location>
</feature>
<feature type="compositionally biased region" description="Low complexity" evidence="5">
    <location>
        <begin position="510"/>
        <end position="521"/>
    </location>
</feature>
<keyword evidence="2 3" id="KW-0040">ANK repeat</keyword>
<evidence type="ECO:0000256" key="4">
    <source>
        <dbReference type="SAM" id="Coils"/>
    </source>
</evidence>
<keyword evidence="4" id="KW-0175">Coiled coil</keyword>
<protein>
    <submittedName>
        <fullName evidence="7">Tudor domain-containing protein 7</fullName>
    </submittedName>
</protein>
<dbReference type="InterPro" id="IPR050663">
    <property type="entry name" value="Ankyrin-SOCS_Box"/>
</dbReference>
<feature type="compositionally biased region" description="Low complexity" evidence="5">
    <location>
        <begin position="677"/>
        <end position="688"/>
    </location>
</feature>
<feature type="region of interest" description="Disordered" evidence="5">
    <location>
        <begin position="502"/>
        <end position="576"/>
    </location>
</feature>
<gene>
    <name evidence="7" type="primary">TDRD7</name>
    <name evidence="7" type="ORF">BGZ95_004032</name>
</gene>
<keyword evidence="8" id="KW-1185">Reference proteome</keyword>
<dbReference type="PANTHER" id="PTHR24193">
    <property type="entry name" value="ANKYRIN REPEAT PROTEIN"/>
    <property type="match status" value="1"/>
</dbReference>
<keyword evidence="1" id="KW-0677">Repeat</keyword>
<evidence type="ECO:0000256" key="1">
    <source>
        <dbReference type="ARBA" id="ARBA00022737"/>
    </source>
</evidence>
<feature type="region of interest" description="Disordered" evidence="5">
    <location>
        <begin position="1376"/>
        <end position="1436"/>
    </location>
</feature>
<sequence length="1436" mass="156046">MPALPTSPAPCLAHSLQNEDWPIEAQKVNDEQVQAFCREYAKTAPEKGSPIKPDDHIRRVKTALAEYTTRGLLGGKPLPEEFLRQGSEHILSPSPEELMDLYATLLRDNLDLNPKMREVLTDQTFATATMTLHGDQIDQHFRQHHQSAPPQQRAPCGCGVDHGDEDALDFPEDSYEDEPDEEEDDDDEDDDDRDEDEDDEEDSMDDDEYEDDDEQDVVDGYSHHYDDVNLKRMAYEEEKLKLETVRRVREEERRLKEEFRKKKLSERHKQKQEKDRIELLQRLRREDEERRKREALEKQRREKLELEMRRKREAAEADQNARSFLFQCTMLSQIETVKQMIGATPDDSCSLTGLPRFSTTAATRLFGWEFMTMVEGVGEVSEERGVQETLLHVAVRVGCSDLATFFIDKGAPLDALDAEGLTPLHTAAKHTSPFEVCKLLVEKTAHHIDRTCIVSGKTALHYAAQNGNSELVALLLQHHARINPVDLKGNTPELLAKAGLESALSEKPSKANTKQANTAKAQRYRSTMQHLQKAIAAVKEAQSRKDAQLEEQRRKEEALAREEAEKDNAARRKQEEKLEADVRRRLEEEKELERLKAMTSDPNGNNSNSNKKKKKKKGKGGNDSITVSKEIPHSTQATSKVEHSSESAASSPALPSVNIKTIQDPASNLSPKPTIRSAASTLSSETTTKGPGSTGTALAKPAPVPVVVARIPKPKTSYRPSQLVVTRMTDMGFPLRESRKALIQTEGRVEDAIDLLTSGAQLADDSEDEAEQAAERARAKQRQNAANVVNAVKAPVQVRTQDAYVNGHHPAVRPLSQQQQPPQQLQHTAGHLPHQQHPHPNLPHHQQPQQQQPIHHSPTQPMAYQRAHNGPPGMFPVQQRPVNHPVQILQRTHPMAPHVQPRSVPTQVLQRPLSHVQNGQPAMNAQNQATRRSFSNQGVPPMSSPIAHPATTLASFIAPRTGQPAPPTRAPYSYGPAASSTMHTKPLTTPSINTSQLHQNSAYKIPGSTSASVLDRNTPGRGSAGDLGLARKFGSMDLSEHQGYGSGSGFSSFPTATSTWDMNLNNNKGTTPTSLELPAPISAGYQQSSMGGHNLWATPGLSLPGPPMLQSVGDSSSISSFGSPFLTSLPAAHHSQHQQQHSQQLPHHQHPLGQHQQQQHHPRSPTAGSSLGGLQGYGLSDMDLGNAEGEMIKDVLAMTGAIDSEEFAKFEAEYSLLDSGFSTGGNNNNSSSTAPSRAVGGGRGSNSGASGQTASSLWGNNGSDTNHHGLPSPIGTVNGHARRGLDGFDSLGSNGMSDSKGGVSEYSQWNSGFALEQTMYPTTSRQQGPTSSSSFVDSFFGSQSRSGSSPYSQHAQLSQQPLSSFDYSPFGGLGGGGVGAVGNHNSHTSPALSSSSLSSVIGSNTHGSRGSGGSASQAVAGAGPPGIPTSTSLSSA</sequence>
<feature type="repeat" description="ANK" evidence="3">
    <location>
        <begin position="455"/>
        <end position="487"/>
    </location>
</feature>
<feature type="compositionally biased region" description="Polar residues" evidence="5">
    <location>
        <begin position="978"/>
        <end position="989"/>
    </location>
</feature>
<feature type="domain" description="UBA" evidence="6">
    <location>
        <begin position="718"/>
        <end position="759"/>
    </location>
</feature>
<evidence type="ECO:0000313" key="7">
    <source>
        <dbReference type="EMBL" id="KAG0262391.1"/>
    </source>
</evidence>
<feature type="compositionally biased region" description="Low complexity" evidence="5">
    <location>
        <begin position="1137"/>
        <end position="1157"/>
    </location>
</feature>
<dbReference type="Gene3D" id="1.10.8.10">
    <property type="entry name" value="DNA helicase RuvA subunit, C-terminal domain"/>
    <property type="match status" value="1"/>
</dbReference>
<dbReference type="SMART" id="SM00248">
    <property type="entry name" value="ANK"/>
    <property type="match status" value="3"/>
</dbReference>
<dbReference type="Pfam" id="PF12796">
    <property type="entry name" value="Ank_2"/>
    <property type="match status" value="1"/>
</dbReference>
<proteinExistence type="predicted"/>
<dbReference type="EMBL" id="JAAAIL010001968">
    <property type="protein sequence ID" value="KAG0262391.1"/>
    <property type="molecule type" value="Genomic_DNA"/>
</dbReference>
<evidence type="ECO:0000256" key="3">
    <source>
        <dbReference type="PROSITE-ProRule" id="PRU00023"/>
    </source>
</evidence>
<dbReference type="Pfam" id="PF00627">
    <property type="entry name" value="UBA"/>
    <property type="match status" value="1"/>
</dbReference>
<dbReference type="Proteomes" id="UP001194580">
    <property type="component" value="Unassembled WGS sequence"/>
</dbReference>
<evidence type="ECO:0000256" key="2">
    <source>
        <dbReference type="ARBA" id="ARBA00023043"/>
    </source>
</evidence>
<dbReference type="GO" id="GO:0045944">
    <property type="term" value="P:positive regulation of transcription by RNA polymerase II"/>
    <property type="evidence" value="ECO:0007669"/>
    <property type="project" value="TreeGrafter"/>
</dbReference>
<evidence type="ECO:0000256" key="5">
    <source>
        <dbReference type="SAM" id="MobiDB-lite"/>
    </source>
</evidence>
<organism evidence="7 8">
    <name type="scientific">Linnemannia exigua</name>
    <dbReference type="NCBI Taxonomy" id="604196"/>
    <lineage>
        <taxon>Eukaryota</taxon>
        <taxon>Fungi</taxon>
        <taxon>Fungi incertae sedis</taxon>
        <taxon>Mucoromycota</taxon>
        <taxon>Mortierellomycotina</taxon>
        <taxon>Mortierellomycetes</taxon>
        <taxon>Mortierellales</taxon>
        <taxon>Mortierellaceae</taxon>
        <taxon>Linnemannia</taxon>
    </lineage>
</organism>
<feature type="compositionally biased region" description="Low complexity" evidence="5">
    <location>
        <begin position="1224"/>
        <end position="1238"/>
    </location>
</feature>
<feature type="region of interest" description="Disordered" evidence="5">
    <location>
        <begin position="593"/>
        <end position="698"/>
    </location>
</feature>
<dbReference type="PROSITE" id="PS50088">
    <property type="entry name" value="ANK_REPEAT"/>
    <property type="match status" value="2"/>
</dbReference>
<feature type="compositionally biased region" description="Polar residues" evidence="5">
    <location>
        <begin position="1321"/>
        <end position="1330"/>
    </location>
</feature>
<name>A0AAD4H109_9FUNG</name>
<accession>A0AAD4H109</accession>
<feature type="coiled-coil region" evidence="4">
    <location>
        <begin position="242"/>
        <end position="321"/>
    </location>
</feature>
<feature type="repeat" description="ANK" evidence="3">
    <location>
        <begin position="386"/>
        <end position="418"/>
    </location>
</feature>
<feature type="compositionally biased region" description="Polar residues" evidence="5">
    <location>
        <begin position="1354"/>
        <end position="1363"/>
    </location>
</feature>
<dbReference type="PANTHER" id="PTHR24193:SF121">
    <property type="entry name" value="ADA2A-CONTAINING COMPLEX COMPONENT 3, ISOFORM D"/>
    <property type="match status" value="1"/>
</dbReference>
<reference evidence="7" key="1">
    <citation type="journal article" date="2020" name="Fungal Divers.">
        <title>Resolving the Mortierellaceae phylogeny through synthesis of multi-gene phylogenetics and phylogenomics.</title>
        <authorList>
            <person name="Vandepol N."/>
            <person name="Liber J."/>
            <person name="Desiro A."/>
            <person name="Na H."/>
            <person name="Kennedy M."/>
            <person name="Barry K."/>
            <person name="Grigoriev I.V."/>
            <person name="Miller A.N."/>
            <person name="O'Donnell K."/>
            <person name="Stajich J.E."/>
            <person name="Bonito G."/>
        </authorList>
    </citation>
    <scope>NUCLEOTIDE SEQUENCE</scope>
    <source>
        <strain evidence="7">NRRL 28262</strain>
    </source>
</reference>
<feature type="compositionally biased region" description="Polar residues" evidence="5">
    <location>
        <begin position="1252"/>
        <end position="1264"/>
    </location>
</feature>
<dbReference type="Gene3D" id="1.25.40.20">
    <property type="entry name" value="Ankyrin repeat-containing domain"/>
    <property type="match status" value="1"/>
</dbReference>
<feature type="region of interest" description="Disordered" evidence="5">
    <location>
        <begin position="1223"/>
        <end position="1303"/>
    </location>
</feature>
<feature type="compositionally biased region" description="Low complexity" evidence="5">
    <location>
        <begin position="1386"/>
        <end position="1403"/>
    </location>
</feature>
<evidence type="ECO:0000313" key="8">
    <source>
        <dbReference type="Proteomes" id="UP001194580"/>
    </source>
</evidence>
<feature type="region of interest" description="Disordered" evidence="5">
    <location>
        <begin position="759"/>
        <end position="786"/>
    </location>
</feature>
<feature type="compositionally biased region" description="Low complexity" evidence="5">
    <location>
        <begin position="646"/>
        <end position="656"/>
    </location>
</feature>
<feature type="compositionally biased region" description="Acidic residues" evidence="5">
    <location>
        <begin position="163"/>
        <end position="217"/>
    </location>
</feature>
<dbReference type="SMART" id="SM00165">
    <property type="entry name" value="UBA"/>
    <property type="match status" value="1"/>
</dbReference>
<feature type="region of interest" description="Disordered" evidence="5">
    <location>
        <begin position="142"/>
        <end position="219"/>
    </location>
</feature>
<dbReference type="SUPFAM" id="SSF46934">
    <property type="entry name" value="UBA-like"/>
    <property type="match status" value="1"/>
</dbReference>
<feature type="compositionally biased region" description="Polar residues" evidence="5">
    <location>
        <begin position="903"/>
        <end position="938"/>
    </location>
</feature>
<feature type="region of interest" description="Disordered" evidence="5">
    <location>
        <begin position="813"/>
        <end position="879"/>
    </location>
</feature>
<dbReference type="PROSITE" id="PS50297">
    <property type="entry name" value="ANK_REP_REGION"/>
    <property type="match status" value="1"/>
</dbReference>
<feature type="region of interest" description="Disordered" evidence="5">
    <location>
        <begin position="1321"/>
        <end position="1363"/>
    </location>
</feature>
<feature type="compositionally biased region" description="Basic residues" evidence="5">
    <location>
        <begin position="610"/>
        <end position="619"/>
    </location>
</feature>
<dbReference type="InterPro" id="IPR036770">
    <property type="entry name" value="Ankyrin_rpt-contain_sf"/>
</dbReference>
<dbReference type="InterPro" id="IPR009060">
    <property type="entry name" value="UBA-like_sf"/>
</dbReference>
<evidence type="ECO:0000259" key="6">
    <source>
        <dbReference type="PROSITE" id="PS50030"/>
    </source>
</evidence>
<feature type="region of interest" description="Disordered" evidence="5">
    <location>
        <begin position="896"/>
        <end position="989"/>
    </location>
</feature>
<comment type="caution">
    <text evidence="7">The sequence shown here is derived from an EMBL/GenBank/DDBJ whole genome shotgun (WGS) entry which is preliminary data.</text>
</comment>
<dbReference type="SUPFAM" id="SSF48403">
    <property type="entry name" value="Ankyrin repeat"/>
    <property type="match status" value="1"/>
</dbReference>
<dbReference type="GO" id="GO:0000976">
    <property type="term" value="F:transcription cis-regulatory region binding"/>
    <property type="evidence" value="ECO:0007669"/>
    <property type="project" value="TreeGrafter"/>
</dbReference>
<feature type="region of interest" description="Disordered" evidence="5">
    <location>
        <begin position="1124"/>
        <end position="1175"/>
    </location>
</feature>
<dbReference type="PROSITE" id="PS50030">
    <property type="entry name" value="UBA"/>
    <property type="match status" value="1"/>
</dbReference>
<feature type="compositionally biased region" description="Polar residues" evidence="5">
    <location>
        <begin position="623"/>
        <end position="639"/>
    </location>
</feature>
<dbReference type="InterPro" id="IPR015940">
    <property type="entry name" value="UBA"/>
</dbReference>
<feature type="non-terminal residue" evidence="7">
    <location>
        <position position="1436"/>
    </location>
</feature>